<comment type="similarity">
    <text evidence="2">Belongs to the FPG family.</text>
</comment>
<feature type="domain" description="FPG-type" evidence="15">
    <location>
        <begin position="296"/>
        <end position="330"/>
    </location>
</feature>
<evidence type="ECO:0000256" key="1">
    <source>
        <dbReference type="ARBA" id="ARBA00001947"/>
    </source>
</evidence>
<dbReference type="GO" id="GO:0000703">
    <property type="term" value="F:oxidized pyrimidine nucleobase lesion DNA N-glycosylase activity"/>
    <property type="evidence" value="ECO:0007669"/>
    <property type="project" value="TreeGrafter"/>
</dbReference>
<dbReference type="PANTHER" id="PTHR42697">
    <property type="entry name" value="ENDONUCLEASE 8"/>
    <property type="match status" value="1"/>
</dbReference>
<dbReference type="EMBL" id="FNTV01000001">
    <property type="protein sequence ID" value="SEE08868.1"/>
    <property type="molecule type" value="Genomic_DNA"/>
</dbReference>
<keyword evidence="11" id="KW-0456">Lyase</keyword>
<dbReference type="CDD" id="cd08970">
    <property type="entry name" value="AcNei1_N"/>
    <property type="match status" value="1"/>
</dbReference>
<dbReference type="Gene3D" id="3.20.190.10">
    <property type="entry name" value="MutM-like, N-terminal"/>
    <property type="match status" value="1"/>
</dbReference>
<dbReference type="InterPro" id="IPR035937">
    <property type="entry name" value="FPG_N"/>
</dbReference>
<accession>A0A1H5G1G7</accession>
<evidence type="ECO:0000256" key="11">
    <source>
        <dbReference type="ARBA" id="ARBA00023239"/>
    </source>
</evidence>
<proteinExistence type="inferred from homology"/>
<evidence type="ECO:0000256" key="14">
    <source>
        <dbReference type="PROSITE-ProRule" id="PRU00391"/>
    </source>
</evidence>
<dbReference type="Proteomes" id="UP000182725">
    <property type="component" value="Unassembled WGS sequence"/>
</dbReference>
<name>A0A1H5G1G7_9MICC</name>
<organism evidence="17 18">
    <name type="scientific">Arthrobacter alpinus</name>
    <dbReference type="NCBI Taxonomy" id="656366"/>
    <lineage>
        <taxon>Bacteria</taxon>
        <taxon>Bacillati</taxon>
        <taxon>Actinomycetota</taxon>
        <taxon>Actinomycetes</taxon>
        <taxon>Micrococcales</taxon>
        <taxon>Micrococcaceae</taxon>
        <taxon>Arthrobacter</taxon>
    </lineage>
</organism>
<dbReference type="InterPro" id="IPR000214">
    <property type="entry name" value="Znf_DNA_glyclase/AP_lyase"/>
</dbReference>
<evidence type="ECO:0000256" key="9">
    <source>
        <dbReference type="ARBA" id="ARBA00023125"/>
    </source>
</evidence>
<evidence type="ECO:0000313" key="17">
    <source>
        <dbReference type="EMBL" id="SEE08868.1"/>
    </source>
</evidence>
<dbReference type="InterPro" id="IPR015886">
    <property type="entry name" value="H2TH_FPG"/>
</dbReference>
<dbReference type="EC" id="4.2.99.18" evidence="3"/>
<dbReference type="PROSITE" id="PS51068">
    <property type="entry name" value="FPG_CAT"/>
    <property type="match status" value="1"/>
</dbReference>
<keyword evidence="17" id="KW-0255">Endonuclease</keyword>
<dbReference type="SMART" id="SM01232">
    <property type="entry name" value="H2TH"/>
    <property type="match status" value="1"/>
</dbReference>
<keyword evidence="9" id="KW-0238">DNA-binding</keyword>
<dbReference type="SMART" id="SM00898">
    <property type="entry name" value="Fapy_DNA_glyco"/>
    <property type="match status" value="1"/>
</dbReference>
<feature type="domain" description="Formamidopyrimidine-DNA glycosylase catalytic" evidence="16">
    <location>
        <begin position="2"/>
        <end position="89"/>
    </location>
</feature>
<evidence type="ECO:0000256" key="3">
    <source>
        <dbReference type="ARBA" id="ARBA00012720"/>
    </source>
</evidence>
<dbReference type="InterPro" id="IPR010663">
    <property type="entry name" value="Znf_FPG/IleRS"/>
</dbReference>
<reference evidence="17 18" key="1">
    <citation type="submission" date="2016-10" db="EMBL/GenBank/DDBJ databases">
        <authorList>
            <person name="de Groot N.N."/>
        </authorList>
    </citation>
    <scope>NUCLEOTIDE SEQUENCE [LARGE SCALE GENOMIC DNA]</scope>
    <source>
        <strain evidence="17 18">DSM 22274</strain>
    </source>
</reference>
<dbReference type="Gene3D" id="1.10.8.50">
    <property type="match status" value="1"/>
</dbReference>
<dbReference type="SUPFAM" id="SSF46946">
    <property type="entry name" value="S13-like H2TH domain"/>
    <property type="match status" value="1"/>
</dbReference>
<dbReference type="SUPFAM" id="SSF57716">
    <property type="entry name" value="Glucocorticoid receptor-like (DNA-binding domain)"/>
    <property type="match status" value="1"/>
</dbReference>
<dbReference type="InterPro" id="IPR010979">
    <property type="entry name" value="Ribosomal_uS13-like_H2TH"/>
</dbReference>
<keyword evidence="7" id="KW-0378">Hydrolase</keyword>
<keyword evidence="17" id="KW-0540">Nuclease</keyword>
<keyword evidence="10" id="KW-0234">DNA repair</keyword>
<evidence type="ECO:0000259" key="16">
    <source>
        <dbReference type="PROSITE" id="PS51068"/>
    </source>
</evidence>
<dbReference type="GO" id="GO:0008270">
    <property type="term" value="F:zinc ion binding"/>
    <property type="evidence" value="ECO:0007669"/>
    <property type="project" value="UniProtKB-KW"/>
</dbReference>
<dbReference type="Pfam" id="PF06831">
    <property type="entry name" value="H2TH"/>
    <property type="match status" value="1"/>
</dbReference>
<evidence type="ECO:0000256" key="10">
    <source>
        <dbReference type="ARBA" id="ARBA00023204"/>
    </source>
</evidence>
<evidence type="ECO:0000256" key="12">
    <source>
        <dbReference type="ARBA" id="ARBA00023268"/>
    </source>
</evidence>
<evidence type="ECO:0000256" key="4">
    <source>
        <dbReference type="ARBA" id="ARBA00022723"/>
    </source>
</evidence>
<evidence type="ECO:0000256" key="5">
    <source>
        <dbReference type="ARBA" id="ARBA00022763"/>
    </source>
</evidence>
<dbReference type="RefSeq" id="WP_074710420.1">
    <property type="nucleotide sequence ID" value="NZ_FNTV01000001.1"/>
</dbReference>
<dbReference type="Pfam" id="PF01149">
    <property type="entry name" value="Fapy_DNA_glyco"/>
    <property type="match status" value="1"/>
</dbReference>
<evidence type="ECO:0000256" key="8">
    <source>
        <dbReference type="ARBA" id="ARBA00022833"/>
    </source>
</evidence>
<keyword evidence="12" id="KW-0511">Multifunctional enzyme</keyword>
<evidence type="ECO:0000256" key="13">
    <source>
        <dbReference type="ARBA" id="ARBA00023295"/>
    </source>
</evidence>
<evidence type="ECO:0000256" key="6">
    <source>
        <dbReference type="ARBA" id="ARBA00022771"/>
    </source>
</evidence>
<keyword evidence="5" id="KW-0227">DNA damage</keyword>
<keyword evidence="8" id="KW-0862">Zinc</keyword>
<evidence type="ECO:0000256" key="7">
    <source>
        <dbReference type="ARBA" id="ARBA00022801"/>
    </source>
</evidence>
<evidence type="ECO:0000259" key="15">
    <source>
        <dbReference type="PROSITE" id="PS51066"/>
    </source>
</evidence>
<dbReference type="GO" id="GO:0140078">
    <property type="term" value="F:class I DNA-(apurinic or apyrimidinic site) endonuclease activity"/>
    <property type="evidence" value="ECO:0007669"/>
    <property type="project" value="UniProtKB-EC"/>
</dbReference>
<dbReference type="GO" id="GO:0003684">
    <property type="term" value="F:damaged DNA binding"/>
    <property type="evidence" value="ECO:0007669"/>
    <property type="project" value="InterPro"/>
</dbReference>
<evidence type="ECO:0000313" key="18">
    <source>
        <dbReference type="Proteomes" id="UP000182725"/>
    </source>
</evidence>
<dbReference type="AlphaFoldDB" id="A0A1H5G1G7"/>
<gene>
    <name evidence="17" type="ORF">SAMN04489740_0633</name>
</gene>
<dbReference type="InterPro" id="IPR012319">
    <property type="entry name" value="FPG_cat"/>
</dbReference>
<comment type="cofactor">
    <cofactor evidence="1">
        <name>Zn(2+)</name>
        <dbReference type="ChEBI" id="CHEBI:29105"/>
    </cofactor>
</comment>
<dbReference type="SUPFAM" id="SSF81624">
    <property type="entry name" value="N-terminal domain of MutM-like DNA repair proteins"/>
    <property type="match status" value="1"/>
</dbReference>
<protein>
    <recommendedName>
        <fullName evidence="3">DNA-(apurinic or apyrimidinic site) lyase</fullName>
        <ecNumber evidence="3">4.2.99.18</ecNumber>
    </recommendedName>
</protein>
<dbReference type="PROSITE" id="PS51066">
    <property type="entry name" value="ZF_FPG_2"/>
    <property type="match status" value="1"/>
</dbReference>
<keyword evidence="6 14" id="KW-0863">Zinc-finger</keyword>
<keyword evidence="4" id="KW-0479">Metal-binding</keyword>
<evidence type="ECO:0000256" key="2">
    <source>
        <dbReference type="ARBA" id="ARBA00009409"/>
    </source>
</evidence>
<dbReference type="GO" id="GO:0006284">
    <property type="term" value="P:base-excision repair"/>
    <property type="evidence" value="ECO:0007669"/>
    <property type="project" value="InterPro"/>
</dbReference>
<sequence>MPEGHSVHRLARQFRDVFSGAALAVSSPQGKFAAGALLLDGHVVERAEAHGKQMFLYFSHDLVMRVHLGLYGAWDFGGDSTFSGASSIGAPRRIGEREVAADPGLVHASEGTAASLQAGGGRGDYTGPPEPKGAVRVRLVSDHGWADLRGPTACEVITPAESVALRRKLGPDPLNNLQHDAQEFVNRIRKSSTAIAVQLMKQEVLAGVGNVYRAEVLFRLGLDPMLPGRSLQQEETLAMWEDIARVMGDGVRDGRIITTELVDRPSGVGQEVGHGLLASDGHLRPNHDVPVEDSHYVYKRDGLPCRHCGTVIAMKELGGRKLYWCPSCQRH</sequence>
<keyword evidence="13" id="KW-0326">Glycosidase</keyword>
<dbReference type="Pfam" id="PF06827">
    <property type="entry name" value="zf-FPG_IleRS"/>
    <property type="match status" value="1"/>
</dbReference>
<dbReference type="PANTHER" id="PTHR42697:SF3">
    <property type="entry name" value="ENDONUCLEASE 8 1"/>
    <property type="match status" value="1"/>
</dbReference>